<evidence type="ECO:0000256" key="1">
    <source>
        <dbReference type="SAM" id="SignalP"/>
    </source>
</evidence>
<evidence type="ECO:0008006" key="4">
    <source>
        <dbReference type="Google" id="ProtNLM"/>
    </source>
</evidence>
<feature type="signal peptide" evidence="1">
    <location>
        <begin position="1"/>
        <end position="20"/>
    </location>
</feature>
<keyword evidence="1" id="KW-0732">Signal</keyword>
<feature type="chain" id="PRO_5042087016" description="Cysteine-rich protein" evidence="1">
    <location>
        <begin position="21"/>
        <end position="209"/>
    </location>
</feature>
<name>A0AAD9GRT2_9STRA</name>
<proteinExistence type="predicted"/>
<keyword evidence="3" id="KW-1185">Reference proteome</keyword>
<sequence length="209" mass="22748">MRYTSTILTFLAAKFLSVSSQLEGNSASEGNSCSQPCEVFEEYCDVLTGECRGPSFDGECYNVATGEFQDGCDPGFECIENKCDYIQDIEPESNSESGCTQCEVFGEYCDVTLHECRAPIDGECYNVVTSTFQNGCDDGYECIDSMCQILTSSSSNTVCYLICSAGTYCENGTEECRGPNYDGECFDPATGYYQNGCDPGLSCTNNQCL</sequence>
<gene>
    <name evidence="2" type="ORF">P3T76_005628</name>
</gene>
<accession>A0AAD9GRT2</accession>
<reference evidence="2" key="1">
    <citation type="submission" date="2023-08" db="EMBL/GenBank/DDBJ databases">
        <title>Reference Genome Resource for the Citrus Pathogen Phytophthora citrophthora.</title>
        <authorList>
            <person name="Moller H."/>
            <person name="Coetzee B."/>
            <person name="Rose L.J."/>
            <person name="Van Niekerk J.M."/>
        </authorList>
    </citation>
    <scope>NUCLEOTIDE SEQUENCE</scope>
    <source>
        <strain evidence="2">STE-U-9442</strain>
    </source>
</reference>
<dbReference type="AlphaFoldDB" id="A0AAD9GRT2"/>
<dbReference type="Proteomes" id="UP001259832">
    <property type="component" value="Unassembled WGS sequence"/>
</dbReference>
<organism evidence="2 3">
    <name type="scientific">Phytophthora citrophthora</name>
    <dbReference type="NCBI Taxonomy" id="4793"/>
    <lineage>
        <taxon>Eukaryota</taxon>
        <taxon>Sar</taxon>
        <taxon>Stramenopiles</taxon>
        <taxon>Oomycota</taxon>
        <taxon>Peronosporomycetes</taxon>
        <taxon>Peronosporales</taxon>
        <taxon>Peronosporaceae</taxon>
        <taxon>Phytophthora</taxon>
    </lineage>
</organism>
<evidence type="ECO:0000313" key="2">
    <source>
        <dbReference type="EMBL" id="KAK1942991.1"/>
    </source>
</evidence>
<dbReference type="EMBL" id="JASMQC010000008">
    <property type="protein sequence ID" value="KAK1942991.1"/>
    <property type="molecule type" value="Genomic_DNA"/>
</dbReference>
<protein>
    <recommendedName>
        <fullName evidence="4">Cysteine-rich protein</fullName>
    </recommendedName>
</protein>
<comment type="caution">
    <text evidence="2">The sequence shown here is derived from an EMBL/GenBank/DDBJ whole genome shotgun (WGS) entry which is preliminary data.</text>
</comment>
<evidence type="ECO:0000313" key="3">
    <source>
        <dbReference type="Proteomes" id="UP001259832"/>
    </source>
</evidence>